<keyword evidence="2" id="KW-1185">Reference proteome</keyword>
<evidence type="ECO:0000313" key="1">
    <source>
        <dbReference type="EMBL" id="KAL1140064.1"/>
    </source>
</evidence>
<dbReference type="Gene3D" id="1.20.900.10">
    <property type="entry name" value="Dbl homology (DH) domain"/>
    <property type="match status" value="2"/>
</dbReference>
<dbReference type="InterPro" id="IPR011993">
    <property type="entry name" value="PH-like_dom_sf"/>
</dbReference>
<comment type="caution">
    <text evidence="1">The sequence shown here is derived from an EMBL/GenBank/DDBJ whole genome shotgun (WGS) entry which is preliminary data.</text>
</comment>
<gene>
    <name evidence="1" type="ORF">AAG570_007041</name>
</gene>
<dbReference type="SUPFAM" id="SSF50729">
    <property type="entry name" value="PH domain-like"/>
    <property type="match status" value="1"/>
</dbReference>
<dbReference type="SUPFAM" id="SSF48065">
    <property type="entry name" value="DBL homology domain (DH-domain)"/>
    <property type="match status" value="1"/>
</dbReference>
<reference evidence="1 2" key="1">
    <citation type="submission" date="2024-07" db="EMBL/GenBank/DDBJ databases">
        <title>Chromosome-level genome assembly of the water stick insect Ranatra chinensis (Heteroptera: Nepidae).</title>
        <authorList>
            <person name="Liu X."/>
        </authorList>
    </citation>
    <scope>NUCLEOTIDE SEQUENCE [LARGE SCALE GENOMIC DNA]</scope>
    <source>
        <strain evidence="1">Cailab_2021Rc</strain>
        <tissue evidence="1">Muscle</tissue>
    </source>
</reference>
<accession>A0ABD0YVS7</accession>
<dbReference type="Proteomes" id="UP001558652">
    <property type="component" value="Unassembled WGS sequence"/>
</dbReference>
<protein>
    <recommendedName>
        <fullName evidence="3">DH domain-containing protein</fullName>
    </recommendedName>
</protein>
<organism evidence="1 2">
    <name type="scientific">Ranatra chinensis</name>
    <dbReference type="NCBI Taxonomy" id="642074"/>
    <lineage>
        <taxon>Eukaryota</taxon>
        <taxon>Metazoa</taxon>
        <taxon>Ecdysozoa</taxon>
        <taxon>Arthropoda</taxon>
        <taxon>Hexapoda</taxon>
        <taxon>Insecta</taxon>
        <taxon>Pterygota</taxon>
        <taxon>Neoptera</taxon>
        <taxon>Paraneoptera</taxon>
        <taxon>Hemiptera</taxon>
        <taxon>Heteroptera</taxon>
        <taxon>Panheteroptera</taxon>
        <taxon>Nepomorpha</taxon>
        <taxon>Nepidae</taxon>
        <taxon>Ranatrinae</taxon>
        <taxon>Ranatra</taxon>
    </lineage>
</organism>
<proteinExistence type="predicted"/>
<dbReference type="InterPro" id="IPR035899">
    <property type="entry name" value="DBL_dom_sf"/>
</dbReference>
<evidence type="ECO:0000313" key="2">
    <source>
        <dbReference type="Proteomes" id="UP001558652"/>
    </source>
</evidence>
<dbReference type="AlphaFoldDB" id="A0ABD0YVS7"/>
<dbReference type="EMBL" id="JBFDAA010000002">
    <property type="protein sequence ID" value="KAL1140064.1"/>
    <property type="molecule type" value="Genomic_DNA"/>
</dbReference>
<dbReference type="Gene3D" id="2.30.29.30">
    <property type="entry name" value="Pleckstrin-homology domain (PH domain)/Phosphotyrosine-binding domain (PTB)"/>
    <property type="match status" value="1"/>
</dbReference>
<name>A0ABD0YVS7_9HEMI</name>
<sequence>MDMFSQNDGLPQWEGVVEEVVGNRTSRESLTYEEVVKELLYDEKHHLRDLHMIIKVFREEICRLIPPGQNKAAEFDVYSRHAKEIVSPSWRESLNKLVSIPEVSLALQSAGHGFREAVKYYLPKLVIASASHCFLYFDYIKLLHRLTPLEDDRESLEQVEGLLKPLQVELTSTLGNIKRDAPFKVNGRIRRQIALEKTSELQKTIDGWDQKELGQFCNELIRDDVLMKVSSGRRLTERRVVLFDGVLILCKSNTKRTAVSVTAPLGGCTADSRLKERFFIRKVEIIDREDSEGDY</sequence>
<evidence type="ECO:0008006" key="3">
    <source>
        <dbReference type="Google" id="ProtNLM"/>
    </source>
</evidence>